<feature type="signal peptide" evidence="1">
    <location>
        <begin position="1"/>
        <end position="20"/>
    </location>
</feature>
<dbReference type="Proteomes" id="UP000283090">
    <property type="component" value="Unassembled WGS sequence"/>
</dbReference>
<feature type="chain" id="PRO_5019428159" evidence="1">
    <location>
        <begin position="21"/>
        <end position="259"/>
    </location>
</feature>
<accession>A0A436ZRH1</accession>
<evidence type="ECO:0000313" key="2">
    <source>
        <dbReference type="EMBL" id="RVD81518.1"/>
    </source>
</evidence>
<comment type="caution">
    <text evidence="2">The sequence shown here is derived from an EMBL/GenBank/DDBJ whole genome shotgun (WGS) entry which is preliminary data.</text>
</comment>
<protein>
    <submittedName>
        <fullName evidence="2">Uncharacterized protein</fullName>
    </submittedName>
</protein>
<dbReference type="OrthoDB" id="5352295at2759"/>
<keyword evidence="1" id="KW-0732">Signal</keyword>
<name>A0A436ZRH1_ARTFL</name>
<dbReference type="GeneID" id="93591692"/>
<gene>
    <name evidence="2" type="ORF">DFL_009381</name>
</gene>
<organism evidence="2 3">
    <name type="scientific">Arthrobotrys flagrans</name>
    <name type="common">Nematode-trapping fungus</name>
    <name type="synonym">Trichothecium flagrans</name>
    <dbReference type="NCBI Taxonomy" id="97331"/>
    <lineage>
        <taxon>Eukaryota</taxon>
        <taxon>Fungi</taxon>
        <taxon>Dikarya</taxon>
        <taxon>Ascomycota</taxon>
        <taxon>Pezizomycotina</taxon>
        <taxon>Orbiliomycetes</taxon>
        <taxon>Orbiliales</taxon>
        <taxon>Orbiliaceae</taxon>
        <taxon>Arthrobotrys</taxon>
    </lineage>
</organism>
<sequence length="259" mass="29327">MVRNLVFYTSLLLTPLLTSAHVPYLDPFNLHNSYSTAFKFPDNTYSRALCTTTRCPPRYFQPPSNSTYSTKEGYKRPRWTRESWSKVYLKAGEHLTFEFGVPHIPALEYPSFRPDVYILGRCLPSPNVFGHPKPQSLRHPSNQLDLPSGRKLEALKFHLSDRGWRPRKYSDKSLGGTFLRYLDYKVPVGCDGEVYIVVKGREKRITEYFVAVGGEKGGPRRGGTEGVASEGDVKEWAKGEVAGVGKLCEKRGFGRRSRG</sequence>
<dbReference type="VEuPathDB" id="FungiDB:DFL_009381"/>
<dbReference type="EMBL" id="SAEB01000012">
    <property type="protein sequence ID" value="RVD81518.1"/>
    <property type="molecule type" value="Genomic_DNA"/>
</dbReference>
<reference evidence="2 3" key="1">
    <citation type="submission" date="2019-01" db="EMBL/GenBank/DDBJ databases">
        <title>Intercellular communication is required for trap formation in the nematode-trapping fungus Duddingtonia flagrans.</title>
        <authorList>
            <person name="Youssar L."/>
            <person name="Wernet V."/>
            <person name="Hensel N."/>
            <person name="Hildebrandt H.-G."/>
            <person name="Fischer R."/>
        </authorList>
    </citation>
    <scope>NUCLEOTIDE SEQUENCE [LARGE SCALE GENOMIC DNA]</scope>
    <source>
        <strain evidence="2 3">CBS H-5679</strain>
    </source>
</reference>
<evidence type="ECO:0000256" key="1">
    <source>
        <dbReference type="SAM" id="SignalP"/>
    </source>
</evidence>
<keyword evidence="3" id="KW-1185">Reference proteome</keyword>
<dbReference type="AlphaFoldDB" id="A0A436ZRH1"/>
<proteinExistence type="predicted"/>
<dbReference type="RefSeq" id="XP_067487062.1">
    <property type="nucleotide sequence ID" value="XM_067639255.1"/>
</dbReference>
<evidence type="ECO:0000313" key="3">
    <source>
        <dbReference type="Proteomes" id="UP000283090"/>
    </source>
</evidence>